<dbReference type="Gene3D" id="3.40.50.300">
    <property type="entry name" value="P-loop containing nucleotide triphosphate hydrolases"/>
    <property type="match status" value="1"/>
</dbReference>
<evidence type="ECO:0000256" key="15">
    <source>
        <dbReference type="ARBA" id="ARBA00054148"/>
    </source>
</evidence>
<dbReference type="CDD" id="cd00071">
    <property type="entry name" value="GMPK"/>
    <property type="match status" value="1"/>
</dbReference>
<dbReference type="GO" id="GO:0007283">
    <property type="term" value="P:spermatogenesis"/>
    <property type="evidence" value="ECO:0007669"/>
    <property type="project" value="UniProtKB-KW"/>
</dbReference>
<dbReference type="GO" id="GO:0005524">
    <property type="term" value="F:ATP binding"/>
    <property type="evidence" value="ECO:0007669"/>
    <property type="project" value="UniProtKB-KW"/>
</dbReference>
<dbReference type="FunCoup" id="A0A7N4PA52">
    <property type="interactions" value="99"/>
</dbReference>
<keyword evidence="6" id="KW-0677">Repeat</keyword>
<evidence type="ECO:0000256" key="16">
    <source>
        <dbReference type="ARBA" id="ARBA00062266"/>
    </source>
</evidence>
<keyword evidence="13" id="KW-0966">Cell projection</keyword>
<evidence type="ECO:0000256" key="4">
    <source>
        <dbReference type="ARBA" id="ARBA00022614"/>
    </source>
</evidence>
<evidence type="ECO:0000256" key="14">
    <source>
        <dbReference type="ARBA" id="ARBA00023329"/>
    </source>
</evidence>
<dbReference type="GO" id="GO:0001669">
    <property type="term" value="C:acrosomal vesicle"/>
    <property type="evidence" value="ECO:0007669"/>
    <property type="project" value="UniProtKB-SubCell"/>
</dbReference>
<feature type="compositionally biased region" description="Acidic residues" evidence="18">
    <location>
        <begin position="49"/>
        <end position="74"/>
    </location>
</feature>
<dbReference type="Pfam" id="PF00625">
    <property type="entry name" value="Guanylate_kin"/>
    <property type="match status" value="1"/>
</dbReference>
<proteinExistence type="predicted"/>
<dbReference type="PROSITE" id="PS50052">
    <property type="entry name" value="GUANYLATE_KINASE_2"/>
    <property type="match status" value="1"/>
</dbReference>
<dbReference type="FunFam" id="3.80.10.10:FF:000238">
    <property type="entry name" value="Leucine rich repeats and guanylate kinase domain containing"/>
    <property type="match status" value="1"/>
</dbReference>
<evidence type="ECO:0000256" key="17">
    <source>
        <dbReference type="ARBA" id="ARBA00071205"/>
    </source>
</evidence>
<dbReference type="SMART" id="SM00072">
    <property type="entry name" value="GuKc"/>
    <property type="match status" value="1"/>
</dbReference>
<keyword evidence="9" id="KW-0221">Differentiation</keyword>
<dbReference type="PANTHER" id="PTHR23117:SF18">
    <property type="entry name" value="LEUCINE-RICH REPEAT AND GUANYLATE KINASE DOMAIN-CONTAINING PROTEIN"/>
    <property type="match status" value="1"/>
</dbReference>
<evidence type="ECO:0000256" key="6">
    <source>
        <dbReference type="ARBA" id="ARBA00022737"/>
    </source>
</evidence>
<keyword evidence="21" id="KW-1185">Reference proteome</keyword>
<name>A0A7N4PA52_SARHA</name>
<dbReference type="CTD" id="136332"/>
<evidence type="ECO:0000256" key="18">
    <source>
        <dbReference type="SAM" id="MobiDB-lite"/>
    </source>
</evidence>
<keyword evidence="12" id="KW-0206">Cytoskeleton</keyword>
<reference evidence="20" key="3">
    <citation type="submission" date="2025-09" db="UniProtKB">
        <authorList>
            <consortium name="Ensembl"/>
        </authorList>
    </citation>
    <scope>IDENTIFICATION</scope>
</reference>
<dbReference type="GeneTree" id="ENSGT00940000157992"/>
<dbReference type="InterPro" id="IPR001611">
    <property type="entry name" value="Leu-rich_rpt"/>
</dbReference>
<dbReference type="InterPro" id="IPR008144">
    <property type="entry name" value="Guanylate_kin-like_dom"/>
</dbReference>
<evidence type="ECO:0000256" key="7">
    <source>
        <dbReference type="ARBA" id="ARBA00022741"/>
    </source>
</evidence>
<dbReference type="Gene3D" id="3.80.10.10">
    <property type="entry name" value="Ribonuclease Inhibitor"/>
    <property type="match status" value="2"/>
</dbReference>
<keyword evidence="8" id="KW-0418">Kinase</keyword>
<dbReference type="SMART" id="SM00365">
    <property type="entry name" value="LRR_SD22"/>
    <property type="match status" value="7"/>
</dbReference>
<dbReference type="FunFam" id="3.80.10.10:FF:000191">
    <property type="entry name" value="Leucine rich repeats and guanylate kinase domain containing"/>
    <property type="match status" value="1"/>
</dbReference>
<evidence type="ECO:0000256" key="13">
    <source>
        <dbReference type="ARBA" id="ARBA00023273"/>
    </source>
</evidence>
<dbReference type="OrthoDB" id="6334211at2759"/>
<dbReference type="RefSeq" id="XP_031794945.1">
    <property type="nucleotide sequence ID" value="XM_031939085.1"/>
</dbReference>
<protein>
    <recommendedName>
        <fullName evidence="17">Leucine-rich repeat and guanylate kinase domain-containing protein</fullName>
    </recommendedName>
</protein>
<evidence type="ECO:0000259" key="19">
    <source>
        <dbReference type="PROSITE" id="PS50052"/>
    </source>
</evidence>
<evidence type="ECO:0000313" key="20">
    <source>
        <dbReference type="Ensembl" id="ENSSHAP00000034588.1"/>
    </source>
</evidence>
<comment type="function">
    <text evidence="15">Involved in multiple aspects of sperm assembly including acrosome attachment, shaping of the sperm head and in the early aspects of axoneme development. Not essential for primary cilium biogenesis.</text>
</comment>
<feature type="compositionally biased region" description="Polar residues" evidence="18">
    <location>
        <begin position="1"/>
        <end position="18"/>
    </location>
</feature>
<evidence type="ECO:0000256" key="10">
    <source>
        <dbReference type="ARBA" id="ARBA00022840"/>
    </source>
</evidence>
<keyword evidence="7" id="KW-0547">Nucleotide-binding</keyword>
<keyword evidence="11" id="KW-0744">Spermatogenesis</keyword>
<feature type="region of interest" description="Disordered" evidence="18">
    <location>
        <begin position="44"/>
        <end position="74"/>
    </location>
</feature>
<dbReference type="GO" id="GO:0005829">
    <property type="term" value="C:cytosol"/>
    <property type="evidence" value="ECO:0007669"/>
    <property type="project" value="TreeGrafter"/>
</dbReference>
<dbReference type="GeneID" id="100923010"/>
<dbReference type="PROSITE" id="PS51450">
    <property type="entry name" value="LRR"/>
    <property type="match status" value="5"/>
</dbReference>
<gene>
    <name evidence="20" type="primary">LRGUK</name>
</gene>
<dbReference type="InterPro" id="IPR025875">
    <property type="entry name" value="Leu-rich_rpt_4"/>
</dbReference>
<organism evidence="20 21">
    <name type="scientific">Sarcophilus harrisii</name>
    <name type="common">Tasmanian devil</name>
    <name type="synonym">Sarcophilus laniarius</name>
    <dbReference type="NCBI Taxonomy" id="9305"/>
    <lineage>
        <taxon>Eukaryota</taxon>
        <taxon>Metazoa</taxon>
        <taxon>Chordata</taxon>
        <taxon>Craniata</taxon>
        <taxon>Vertebrata</taxon>
        <taxon>Euteleostomi</taxon>
        <taxon>Mammalia</taxon>
        <taxon>Metatheria</taxon>
        <taxon>Dasyuromorphia</taxon>
        <taxon>Dasyuridae</taxon>
        <taxon>Sarcophilus</taxon>
    </lineage>
</organism>
<feature type="domain" description="Guanylate kinase-like" evidence="19">
    <location>
        <begin position="392"/>
        <end position="575"/>
    </location>
</feature>
<dbReference type="GO" id="GO:0004385">
    <property type="term" value="F:GMP kinase activity"/>
    <property type="evidence" value="ECO:0007669"/>
    <property type="project" value="TreeGrafter"/>
</dbReference>
<keyword evidence="5" id="KW-0808">Transferase</keyword>
<dbReference type="InterPro" id="IPR032675">
    <property type="entry name" value="LRR_dom_sf"/>
</dbReference>
<reference evidence="20 21" key="1">
    <citation type="journal article" date="2011" name="Proc. Natl. Acad. Sci. U.S.A.">
        <title>Genetic diversity and population structure of the endangered marsupial Sarcophilus harrisii (Tasmanian devil).</title>
        <authorList>
            <person name="Miller W."/>
            <person name="Hayes V.M."/>
            <person name="Ratan A."/>
            <person name="Petersen D.C."/>
            <person name="Wittekindt N.E."/>
            <person name="Miller J."/>
            <person name="Walenz B."/>
            <person name="Knight J."/>
            <person name="Qi J."/>
            <person name="Zhao F."/>
            <person name="Wang Q."/>
            <person name="Bedoya-Reina O.C."/>
            <person name="Katiyar N."/>
            <person name="Tomsho L.P."/>
            <person name="Kasson L.M."/>
            <person name="Hardie R.A."/>
            <person name="Woodbridge P."/>
            <person name="Tindall E.A."/>
            <person name="Bertelsen M.F."/>
            <person name="Dixon D."/>
            <person name="Pyecroft S."/>
            <person name="Helgen K.M."/>
            <person name="Lesk A.M."/>
            <person name="Pringle T.H."/>
            <person name="Patterson N."/>
            <person name="Zhang Y."/>
            <person name="Kreiss A."/>
            <person name="Woods G.M."/>
            <person name="Jones M.E."/>
            <person name="Schuster S.C."/>
        </authorList>
    </citation>
    <scope>NUCLEOTIDE SEQUENCE [LARGE SCALE GENOMIC DNA]</scope>
</reference>
<dbReference type="SUPFAM" id="SSF52058">
    <property type="entry name" value="L domain-like"/>
    <property type="match status" value="1"/>
</dbReference>
<evidence type="ECO:0000256" key="1">
    <source>
        <dbReference type="ARBA" id="ARBA00004120"/>
    </source>
</evidence>
<sequence>MSSQELRLNHSSTTTSFPLGQKLPSGYSSVSFFLQQLFRNDPSFRLGFDDDEVEEAEDNEEGEEESSQSEEEMPVVENEFDGVLREEPVAEALSKLGRSGPGTEQVYLNLSLPNSDLIDVSILCGYVHLENLDLSHNKINDLSCVGFMPYLIELNASHNELTTFFGFKPPKNLKKVDFSNNKIPEMNDLYAYSGLSKLILDNNEIKDIKGLENCENLTHLSLANNAITKMTGLCSLPIKILCLSNNQIQEITCLENLKVLQNLDLSGNKISSLQGIENHDLLEIINLEDNKIAELSEIKHIENLPLLRVLNLLKNPLQEKSDYWLFVLYTLPRLTELDRRKIKVEEKVEAVNKYNPPPEVVAAQDHLTHVAYSMMQPQRIFDSTLPSLDAPYPMLVLVGPQSGGKRELAHRLCRQFSAFFRYGACHTTRLPYFGEGDRVDYHFVSQEVFEEMRCLGKFILTYQHNKHNYGLSRDTIEGIARDGLASCVHLEIEGVRSLKHSYFEPRYILLVPMNKEKYEGNLRRMGLFSRSEIEFSVSRVDYYIEINQDYPGYFDALINTDDMNIAYQKLCKLIREYLGLSEQLAKSTPSTSDIKKEMLDRKSPDNEEYFWHLSSNALFSEFLDSTDRNYVISISAKLSAEEIPAEIISMQKRRDSARQALMGKIPPDYTILFQRGPVPTPLSAITNLDRISPTRVWAKTIFSEDSYLTPPPCFSEGISYRDSFILSKAPTLTTLAHFPKETTYMTLDSQSPIKTTLSKGYLALEATKEQLAKSSLEVPDKKGKLRPVGHQPVTETGVNTKIVLPPIPQCRK</sequence>
<accession>A0A7N4PA52</accession>
<dbReference type="PANTHER" id="PTHR23117">
    <property type="entry name" value="GUANYLATE KINASE-RELATED"/>
    <property type="match status" value="1"/>
</dbReference>
<dbReference type="GO" id="GO:0030154">
    <property type="term" value="P:cell differentiation"/>
    <property type="evidence" value="ECO:0007669"/>
    <property type="project" value="UniProtKB-KW"/>
</dbReference>
<evidence type="ECO:0000256" key="8">
    <source>
        <dbReference type="ARBA" id="ARBA00022777"/>
    </source>
</evidence>
<comment type="subcellular location">
    <subcellularLocation>
        <location evidence="1">Cytoplasm</location>
        <location evidence="1">Cytoskeleton</location>
        <location evidence="1">Cilium basal body</location>
    </subcellularLocation>
    <subcellularLocation>
        <location evidence="2">Cytoplasmic vesicle</location>
        <location evidence="2">Secretory vesicle</location>
        <location evidence="2">Acrosome</location>
    </subcellularLocation>
</comment>
<evidence type="ECO:0000256" key="11">
    <source>
        <dbReference type="ARBA" id="ARBA00022871"/>
    </source>
</evidence>
<dbReference type="InterPro" id="IPR008145">
    <property type="entry name" value="GK/Ca_channel_bsu"/>
</dbReference>
<dbReference type="KEGG" id="shr:100923010"/>
<dbReference type="AlphaFoldDB" id="A0A7N4PA52"/>
<keyword evidence="14" id="KW-0968">Cytoplasmic vesicle</keyword>
<dbReference type="InParanoid" id="A0A7N4PA52"/>
<feature type="region of interest" description="Disordered" evidence="18">
    <location>
        <begin position="1"/>
        <end position="21"/>
    </location>
</feature>
<evidence type="ECO:0000256" key="12">
    <source>
        <dbReference type="ARBA" id="ARBA00023212"/>
    </source>
</evidence>
<dbReference type="Pfam" id="PF14580">
    <property type="entry name" value="LRR_9"/>
    <property type="match status" value="1"/>
</dbReference>
<evidence type="ECO:0000256" key="2">
    <source>
        <dbReference type="ARBA" id="ARBA00004218"/>
    </source>
</evidence>
<keyword evidence="10" id="KW-0067">ATP-binding</keyword>
<evidence type="ECO:0000256" key="9">
    <source>
        <dbReference type="ARBA" id="ARBA00022782"/>
    </source>
</evidence>
<evidence type="ECO:0000313" key="21">
    <source>
        <dbReference type="Proteomes" id="UP000007648"/>
    </source>
</evidence>
<comment type="subunit">
    <text evidence="16">Interacts (via guanylate kinase-like domain) with RIMBP3 (via coiled-coil region). Interacts (via guanylate kinase-like domain) with HOOK2. Interacts (via LRRCT domain) with KLC3. Interacts with HOOK1 and HOOK3.</text>
</comment>
<dbReference type="Ensembl" id="ENSSHAT00000050824.1">
    <property type="protein sequence ID" value="ENSSHAP00000034588.1"/>
    <property type="gene ID" value="ENSSHAG00000003609.2"/>
</dbReference>
<dbReference type="Pfam" id="PF12799">
    <property type="entry name" value="LRR_4"/>
    <property type="match status" value="1"/>
</dbReference>
<evidence type="ECO:0000256" key="5">
    <source>
        <dbReference type="ARBA" id="ARBA00022679"/>
    </source>
</evidence>
<evidence type="ECO:0000256" key="3">
    <source>
        <dbReference type="ARBA" id="ARBA00022490"/>
    </source>
</evidence>
<keyword evidence="4" id="KW-0433">Leucine-rich repeat</keyword>
<dbReference type="Proteomes" id="UP000007648">
    <property type="component" value="Unassembled WGS sequence"/>
</dbReference>
<dbReference type="FunFam" id="3.40.50.300:FF:000828">
    <property type="entry name" value="leucine-rich repeat and guanylate kinase domain-containing protein-like"/>
    <property type="match status" value="1"/>
</dbReference>
<reference evidence="20" key="2">
    <citation type="submission" date="2025-08" db="UniProtKB">
        <authorList>
            <consortium name="Ensembl"/>
        </authorList>
    </citation>
    <scope>IDENTIFICATION</scope>
</reference>
<dbReference type="InterPro" id="IPR027417">
    <property type="entry name" value="P-loop_NTPase"/>
</dbReference>
<dbReference type="SUPFAM" id="SSF52540">
    <property type="entry name" value="P-loop containing nucleoside triphosphate hydrolases"/>
    <property type="match status" value="1"/>
</dbReference>
<keyword evidence="3" id="KW-0963">Cytoplasm</keyword>